<keyword evidence="1" id="KW-0472">Membrane</keyword>
<keyword evidence="1" id="KW-0812">Transmembrane</keyword>
<comment type="caution">
    <text evidence="2">The sequence shown here is derived from an EMBL/GenBank/DDBJ whole genome shotgun (WGS) entry which is preliminary data.</text>
</comment>
<reference evidence="3" key="2">
    <citation type="journal article" date="2020" name="Data Brief">
        <title>Transcriptome dataset of Babesia bovis life stages within vertebrate and invertebrate hosts.</title>
        <authorList>
            <person name="Ueti M.W."/>
            <person name="Johnson W.C."/>
            <person name="Kappmeyer L.S."/>
            <person name="Herndon D.R."/>
            <person name="Mousel M.R."/>
            <person name="Reif K.E."/>
            <person name="Taus N.S."/>
            <person name="Ifeonu O.O."/>
            <person name="Silva J.C."/>
            <person name="Suarez C.E."/>
            <person name="Brayton K.A."/>
        </authorList>
    </citation>
    <scope>NUCLEOTIDE SEQUENCE [LARGE SCALE GENOMIC DNA]</scope>
</reference>
<keyword evidence="3" id="KW-1185">Reference proteome</keyword>
<feature type="transmembrane region" description="Helical" evidence="1">
    <location>
        <begin position="84"/>
        <end position="106"/>
    </location>
</feature>
<protein>
    <submittedName>
        <fullName evidence="2">Uncharacterized protein</fullName>
    </submittedName>
</protein>
<dbReference type="EMBL" id="AAXT01000007">
    <property type="protein sequence ID" value="EDO05079.1"/>
    <property type="molecule type" value="Genomic_DNA"/>
</dbReference>
<reference evidence="2 3" key="1">
    <citation type="journal article" date="2007" name="PLoS Pathog.">
        <title>Genome sequence of Babesia bovis and comparative analysis of apicomplexan hemoprotozoa.</title>
        <authorList>
            <person name="Brayton K.A."/>
            <person name="Lau A.O.T."/>
            <person name="Herndon D.R."/>
            <person name="Hannick L."/>
            <person name="Kappmeyer L.S."/>
            <person name="Berens S.J."/>
            <person name="Bidwell S.L."/>
            <person name="Brown W.C."/>
            <person name="Crabtree J."/>
            <person name="Fadrosh D."/>
            <person name="Feldblum T."/>
            <person name="Forberger H.A."/>
            <person name="Haas B.J."/>
            <person name="Howell J.M."/>
            <person name="Khouri H."/>
            <person name="Koo H."/>
            <person name="Mann D.J."/>
            <person name="Norimine J."/>
            <person name="Paulsen I.T."/>
            <person name="Radune D."/>
            <person name="Ren Q."/>
            <person name="Smith R.K. Jr."/>
            <person name="Suarez C.E."/>
            <person name="White O."/>
            <person name="Wortman J.R."/>
            <person name="Knowles D.P. Jr."/>
            <person name="McElwain T.F."/>
            <person name="Nene V.M."/>
        </authorList>
    </citation>
    <scope>NUCLEOTIDE SEQUENCE [LARGE SCALE GENOMIC DNA]</scope>
    <source>
        <strain evidence="2">T2Bo</strain>
    </source>
</reference>
<organism evidence="2 3">
    <name type="scientific">Babesia bovis</name>
    <dbReference type="NCBI Taxonomy" id="5865"/>
    <lineage>
        <taxon>Eukaryota</taxon>
        <taxon>Sar</taxon>
        <taxon>Alveolata</taxon>
        <taxon>Apicomplexa</taxon>
        <taxon>Aconoidasida</taxon>
        <taxon>Piroplasmida</taxon>
        <taxon>Babesiidae</taxon>
        <taxon>Babesia</taxon>
    </lineage>
</organism>
<gene>
    <name evidence="2" type="ORF">BBOV_V000290</name>
</gene>
<dbReference type="VEuPathDB" id="PiroplasmaDB:BBOV_V000290"/>
<evidence type="ECO:0000256" key="1">
    <source>
        <dbReference type="SAM" id="Phobius"/>
    </source>
</evidence>
<dbReference type="Proteomes" id="UP000002173">
    <property type="component" value="Unassembled WGS sequence"/>
</dbReference>
<evidence type="ECO:0000313" key="3">
    <source>
        <dbReference type="Proteomes" id="UP000002173"/>
    </source>
</evidence>
<accession>A7AXF6</accession>
<sequence>MSFYNINIKNYEDILNIINSIINKIIQTIIDVCLIVLDYLKHTLEDYINKHKQPLYIQLLYKLYGVGFSLINITAIYLNLPFQVIPKACIMFIFTIISVLIDLNIIDQENVKNKTNLIKKFLISLPLK</sequence>
<proteinExistence type="predicted"/>
<reference evidence="3" key="3">
    <citation type="journal article" date="2021" name="Int. J. Parasitol.">
        <title>Comparative analysis of gene expression between Babesia bovis blood stages and kinetes allowed by improved genome annotation.</title>
        <authorList>
            <person name="Ueti M.W."/>
            <person name="Johnson W.C."/>
            <person name="Kappmeyer L.S."/>
            <person name="Herndon D.R."/>
            <person name="Mousel M.R."/>
            <person name="Reif K.E."/>
            <person name="Taus N.S."/>
            <person name="Ifeonu O.O."/>
            <person name="Silva J.C."/>
            <person name="Suarez C.E."/>
            <person name="Brayton K.A."/>
        </authorList>
    </citation>
    <scope>NUCLEOTIDE SEQUENCE [LARGE SCALE GENOMIC DNA]</scope>
</reference>
<evidence type="ECO:0000313" key="2">
    <source>
        <dbReference type="EMBL" id="EDO05079.1"/>
    </source>
</evidence>
<name>A7AXF6_BABBO</name>
<dbReference type="InParanoid" id="A7AXF6"/>
<keyword evidence="1" id="KW-1133">Transmembrane helix</keyword>
<dbReference type="AlphaFoldDB" id="A7AXF6"/>
<feature type="transmembrane region" description="Helical" evidence="1">
    <location>
        <begin position="59"/>
        <end position="78"/>
    </location>
</feature>